<dbReference type="Proteomes" id="UP000249467">
    <property type="component" value="Unassembled WGS sequence"/>
</dbReference>
<proteinExistence type="predicted"/>
<feature type="transmembrane region" description="Helical" evidence="1">
    <location>
        <begin position="103"/>
        <end position="121"/>
    </location>
</feature>
<organism evidence="2 3">
    <name type="scientific">Pseudanabaena frigida</name>
    <dbReference type="NCBI Taxonomy" id="945775"/>
    <lineage>
        <taxon>Bacteria</taxon>
        <taxon>Bacillati</taxon>
        <taxon>Cyanobacteriota</taxon>
        <taxon>Cyanophyceae</taxon>
        <taxon>Pseudanabaenales</taxon>
        <taxon>Pseudanabaenaceae</taxon>
        <taxon>Pseudanabaena</taxon>
    </lineage>
</organism>
<keyword evidence="1" id="KW-1133">Transmembrane helix</keyword>
<dbReference type="AlphaFoldDB" id="A0A2W4W3E3"/>
<gene>
    <name evidence="2" type="ORF">DCF19_15310</name>
</gene>
<evidence type="ECO:0000313" key="3">
    <source>
        <dbReference type="Proteomes" id="UP000249467"/>
    </source>
</evidence>
<evidence type="ECO:0000256" key="1">
    <source>
        <dbReference type="SAM" id="Phobius"/>
    </source>
</evidence>
<keyword evidence="1" id="KW-0472">Membrane</keyword>
<protein>
    <submittedName>
        <fullName evidence="2">Uncharacterized protein</fullName>
    </submittedName>
</protein>
<evidence type="ECO:0000313" key="2">
    <source>
        <dbReference type="EMBL" id="PZO38840.1"/>
    </source>
</evidence>
<comment type="caution">
    <text evidence="2">The sequence shown here is derived from an EMBL/GenBank/DDBJ whole genome shotgun (WGS) entry which is preliminary data.</text>
</comment>
<reference evidence="2 3" key="1">
    <citation type="submission" date="2018-04" db="EMBL/GenBank/DDBJ databases">
        <authorList>
            <person name="Go L.Y."/>
            <person name="Mitchell J.A."/>
        </authorList>
    </citation>
    <scope>NUCLEOTIDE SEQUENCE [LARGE SCALE GENOMIC DNA]</scope>
    <source>
        <strain evidence="2">ULC066bin1</strain>
    </source>
</reference>
<feature type="transmembrane region" description="Helical" evidence="1">
    <location>
        <begin position="27"/>
        <end position="47"/>
    </location>
</feature>
<dbReference type="EMBL" id="QBML01000021">
    <property type="protein sequence ID" value="PZO38840.1"/>
    <property type="molecule type" value="Genomic_DNA"/>
</dbReference>
<accession>A0A2W4W3E3</accession>
<name>A0A2W4W3E3_9CYAN</name>
<sequence length="355" mass="41257">MSYYWSIIEKSPNRIRTQENISQNISLFFRCLHFLLICIPGLISIWLGLPLLPVKVSCQPSKNIVECRKTQSFLTITVKTETVQQQRKLSRIVEESIPGETTLVWIGVGYIGGIILLILLFSSTVTIRRIWTFDKNSMIVKGQKITSLRSVETIYPCEEINGIILELTDILIDSNPTHIRIKLNFRSDRQPIEYIPFNKKQPVIFSGEYQHFEEFVSSIAQPICGMLNQPLMLNIFSEYGSMFFDFSEKKFEGYAQDKSFNHSFQSIQRFEIDLLSNGRYVIPTDDTAINSYIHYEYIYKVQLVLKDGQRLSVIKIESREALGKRPKQASFPTNDNRAYHWTEYFTMRLNGLINQ</sequence>
<reference evidence="2 3" key="2">
    <citation type="submission" date="2018-06" db="EMBL/GenBank/DDBJ databases">
        <title>Metagenomic assembly of (sub)arctic Cyanobacteria and their associated microbiome from non-axenic cultures.</title>
        <authorList>
            <person name="Baurain D."/>
        </authorList>
    </citation>
    <scope>NUCLEOTIDE SEQUENCE [LARGE SCALE GENOMIC DNA]</scope>
    <source>
        <strain evidence="2">ULC066bin1</strain>
    </source>
</reference>
<keyword evidence="1" id="KW-0812">Transmembrane</keyword>